<keyword evidence="3" id="KW-1185">Reference proteome</keyword>
<name>A0A8J9Y7N2_9NEOP</name>
<evidence type="ECO:0000256" key="1">
    <source>
        <dbReference type="SAM" id="SignalP"/>
    </source>
</evidence>
<accession>A0A8J9Y7N2</accession>
<evidence type="ECO:0000313" key="3">
    <source>
        <dbReference type="Proteomes" id="UP000838878"/>
    </source>
</evidence>
<evidence type="ECO:0000313" key="2">
    <source>
        <dbReference type="EMBL" id="CAH0722034.1"/>
    </source>
</evidence>
<feature type="chain" id="PRO_5035454241" evidence="1">
    <location>
        <begin position="18"/>
        <end position="84"/>
    </location>
</feature>
<reference evidence="2" key="1">
    <citation type="submission" date="2021-12" db="EMBL/GenBank/DDBJ databases">
        <authorList>
            <person name="Martin H S."/>
        </authorList>
    </citation>
    <scope>NUCLEOTIDE SEQUENCE</scope>
</reference>
<dbReference type="AlphaFoldDB" id="A0A8J9Y7N2"/>
<feature type="signal peptide" evidence="1">
    <location>
        <begin position="1"/>
        <end position="17"/>
    </location>
</feature>
<sequence>MAIFLCVFVCAWAAALGFNVDIPSRVVYTGNYQSMFGFTVQSHVDGDSKIGINGNCEGCGRRGRRGRSFIGNDIIVQEVHKCDF</sequence>
<dbReference type="Proteomes" id="UP000838878">
    <property type="component" value="Chromosome 3"/>
</dbReference>
<dbReference type="OrthoDB" id="6628782at2759"/>
<keyword evidence="1" id="KW-0732">Signal</keyword>
<organism evidence="2 3">
    <name type="scientific">Brenthis ino</name>
    <name type="common">lesser marbled fritillary</name>
    <dbReference type="NCBI Taxonomy" id="405034"/>
    <lineage>
        <taxon>Eukaryota</taxon>
        <taxon>Metazoa</taxon>
        <taxon>Ecdysozoa</taxon>
        <taxon>Arthropoda</taxon>
        <taxon>Hexapoda</taxon>
        <taxon>Insecta</taxon>
        <taxon>Pterygota</taxon>
        <taxon>Neoptera</taxon>
        <taxon>Endopterygota</taxon>
        <taxon>Lepidoptera</taxon>
        <taxon>Glossata</taxon>
        <taxon>Ditrysia</taxon>
        <taxon>Papilionoidea</taxon>
        <taxon>Nymphalidae</taxon>
        <taxon>Heliconiinae</taxon>
        <taxon>Argynnini</taxon>
        <taxon>Brenthis</taxon>
    </lineage>
</organism>
<feature type="non-terminal residue" evidence="2">
    <location>
        <position position="84"/>
    </location>
</feature>
<protein>
    <submittedName>
        <fullName evidence="2">Uncharacterized protein</fullName>
    </submittedName>
</protein>
<dbReference type="EMBL" id="OV170223">
    <property type="protein sequence ID" value="CAH0722034.1"/>
    <property type="molecule type" value="Genomic_DNA"/>
</dbReference>
<proteinExistence type="predicted"/>
<gene>
    <name evidence="2" type="ORF">BINO364_LOCUS8053</name>
</gene>